<reference evidence="2" key="1">
    <citation type="submission" date="2014-05" db="EMBL/GenBank/DDBJ databases">
        <authorList>
            <person name="Chronopoulou M."/>
        </authorList>
    </citation>
    <scope>NUCLEOTIDE SEQUENCE</scope>
    <source>
        <tissue evidence="2">Whole organism</tissue>
    </source>
</reference>
<evidence type="ECO:0000256" key="1">
    <source>
        <dbReference type="SAM" id="Phobius"/>
    </source>
</evidence>
<organism evidence="2">
    <name type="scientific">Lepeophtheirus salmonis</name>
    <name type="common">Salmon louse</name>
    <name type="synonym">Caligus salmonis</name>
    <dbReference type="NCBI Taxonomy" id="72036"/>
    <lineage>
        <taxon>Eukaryota</taxon>
        <taxon>Metazoa</taxon>
        <taxon>Ecdysozoa</taxon>
        <taxon>Arthropoda</taxon>
        <taxon>Crustacea</taxon>
        <taxon>Multicrustacea</taxon>
        <taxon>Hexanauplia</taxon>
        <taxon>Copepoda</taxon>
        <taxon>Siphonostomatoida</taxon>
        <taxon>Caligidae</taxon>
        <taxon>Lepeophtheirus</taxon>
    </lineage>
</organism>
<keyword evidence="1" id="KW-1133">Transmembrane helix</keyword>
<protein>
    <submittedName>
        <fullName evidence="2">Uncharacterized protein</fullName>
    </submittedName>
</protein>
<dbReference type="AlphaFoldDB" id="A0A0K2VD03"/>
<accession>A0A0K2VD03</accession>
<keyword evidence="1" id="KW-0472">Membrane</keyword>
<evidence type="ECO:0000313" key="2">
    <source>
        <dbReference type="EMBL" id="CDW48052.1"/>
    </source>
</evidence>
<name>A0A0K2VD03_LEPSM</name>
<feature type="transmembrane region" description="Helical" evidence="1">
    <location>
        <begin position="45"/>
        <end position="64"/>
    </location>
</feature>
<sequence length="70" mass="8117">MATLMFFITEICTVSFHLRYTKPKAKSVKSLRKDKPEQFSFVKSFLILSLFLSPTVGVVIFKMFHIVQTN</sequence>
<dbReference type="EMBL" id="HACA01030691">
    <property type="protein sequence ID" value="CDW48052.1"/>
    <property type="molecule type" value="Transcribed_RNA"/>
</dbReference>
<proteinExistence type="predicted"/>
<keyword evidence="1" id="KW-0812">Transmembrane</keyword>